<evidence type="ECO:0000313" key="1">
    <source>
        <dbReference type="EMBL" id="KAJ6695886.1"/>
    </source>
</evidence>
<evidence type="ECO:0000313" key="2">
    <source>
        <dbReference type="Proteomes" id="UP001151752"/>
    </source>
</evidence>
<accession>A0A9Q0PXF0</accession>
<proteinExistence type="predicted"/>
<dbReference type="EMBL" id="JAPFFM010000017">
    <property type="protein sequence ID" value="KAJ6695886.1"/>
    <property type="molecule type" value="Genomic_DNA"/>
</dbReference>
<dbReference type="Proteomes" id="UP001151752">
    <property type="component" value="Chromosome 3"/>
</dbReference>
<reference evidence="1" key="2">
    <citation type="journal article" date="2023" name="Int. J. Mol. Sci.">
        <title>De Novo Assembly and Annotation of 11 Diverse Shrub Willow (Salix) Genomes Reveals Novel Gene Organization in Sex-Linked Regions.</title>
        <authorList>
            <person name="Hyden B."/>
            <person name="Feng K."/>
            <person name="Yates T.B."/>
            <person name="Jawdy S."/>
            <person name="Cereghino C."/>
            <person name="Smart L.B."/>
            <person name="Muchero W."/>
        </authorList>
    </citation>
    <scope>NUCLEOTIDE SEQUENCE</scope>
    <source>
        <tissue evidence="1">Shoot tip</tissue>
    </source>
</reference>
<gene>
    <name evidence="1" type="ORF">OIU74_014899</name>
</gene>
<keyword evidence="2" id="KW-1185">Reference proteome</keyword>
<organism evidence="1 2">
    <name type="scientific">Salix koriyanagi</name>
    <dbReference type="NCBI Taxonomy" id="2511006"/>
    <lineage>
        <taxon>Eukaryota</taxon>
        <taxon>Viridiplantae</taxon>
        <taxon>Streptophyta</taxon>
        <taxon>Embryophyta</taxon>
        <taxon>Tracheophyta</taxon>
        <taxon>Spermatophyta</taxon>
        <taxon>Magnoliopsida</taxon>
        <taxon>eudicotyledons</taxon>
        <taxon>Gunneridae</taxon>
        <taxon>Pentapetalae</taxon>
        <taxon>rosids</taxon>
        <taxon>fabids</taxon>
        <taxon>Malpighiales</taxon>
        <taxon>Salicaceae</taxon>
        <taxon>Saliceae</taxon>
        <taxon>Salix</taxon>
    </lineage>
</organism>
<protein>
    <submittedName>
        <fullName evidence="1">Uncharacterized protein</fullName>
    </submittedName>
</protein>
<sequence>MIFHESKKGSGSMPDLPVHKDISVAWNNGITFLPKLKRQSKQFSTYYQHDYRTKFLAITIHLNKRVKEGHQFSKV</sequence>
<dbReference type="AlphaFoldDB" id="A0A9Q0PXF0"/>
<comment type="caution">
    <text evidence="1">The sequence shown here is derived from an EMBL/GenBank/DDBJ whole genome shotgun (WGS) entry which is preliminary data.</text>
</comment>
<reference evidence="1" key="1">
    <citation type="submission" date="2022-11" db="EMBL/GenBank/DDBJ databases">
        <authorList>
            <person name="Hyden B.L."/>
            <person name="Feng K."/>
            <person name="Yates T."/>
            <person name="Jawdy S."/>
            <person name="Smart L.B."/>
            <person name="Muchero W."/>
        </authorList>
    </citation>
    <scope>NUCLEOTIDE SEQUENCE</scope>
    <source>
        <tissue evidence="1">Shoot tip</tissue>
    </source>
</reference>
<name>A0A9Q0PXF0_9ROSI</name>